<evidence type="ECO:0000256" key="1">
    <source>
        <dbReference type="SAM" id="MobiDB-lite"/>
    </source>
</evidence>
<feature type="signal peptide" evidence="2">
    <location>
        <begin position="1"/>
        <end position="28"/>
    </location>
</feature>
<gene>
    <name evidence="3" type="ORF">Purlil1_12300</name>
</gene>
<feature type="region of interest" description="Disordered" evidence="1">
    <location>
        <begin position="209"/>
        <end position="232"/>
    </location>
</feature>
<protein>
    <submittedName>
        <fullName evidence="3">Uncharacterized protein</fullName>
    </submittedName>
</protein>
<organism evidence="3 4">
    <name type="scientific">Purpureocillium lilacinum</name>
    <name type="common">Paecilomyces lilacinus</name>
    <dbReference type="NCBI Taxonomy" id="33203"/>
    <lineage>
        <taxon>Eukaryota</taxon>
        <taxon>Fungi</taxon>
        <taxon>Dikarya</taxon>
        <taxon>Ascomycota</taxon>
        <taxon>Pezizomycotina</taxon>
        <taxon>Sordariomycetes</taxon>
        <taxon>Hypocreomycetidae</taxon>
        <taxon>Hypocreales</taxon>
        <taxon>Ophiocordycipitaceae</taxon>
        <taxon>Purpureocillium</taxon>
    </lineage>
</organism>
<name>A0ABR0BH54_PURLI</name>
<dbReference type="Proteomes" id="UP001287286">
    <property type="component" value="Unassembled WGS sequence"/>
</dbReference>
<feature type="region of interest" description="Disordered" evidence="1">
    <location>
        <begin position="81"/>
        <end position="106"/>
    </location>
</feature>
<evidence type="ECO:0000313" key="3">
    <source>
        <dbReference type="EMBL" id="KAK4077580.1"/>
    </source>
</evidence>
<accession>A0ABR0BH54</accession>
<keyword evidence="2" id="KW-0732">Signal</keyword>
<proteinExistence type="predicted"/>
<feature type="chain" id="PRO_5046146586" evidence="2">
    <location>
        <begin position="29"/>
        <end position="277"/>
    </location>
</feature>
<keyword evidence="4" id="KW-1185">Reference proteome</keyword>
<evidence type="ECO:0000256" key="2">
    <source>
        <dbReference type="SAM" id="SignalP"/>
    </source>
</evidence>
<reference evidence="3 4" key="1">
    <citation type="journal article" date="2024" name="Microbiol. Resour. Announc.">
        <title>Genome annotations for the ascomycete fungi Trichoderma harzianum, Trichoderma aggressivum, and Purpureocillium lilacinum.</title>
        <authorList>
            <person name="Beijen E.P.W."/>
            <person name="Ohm R.A."/>
        </authorList>
    </citation>
    <scope>NUCLEOTIDE SEQUENCE [LARGE SCALE GENOMIC DNA]</scope>
    <source>
        <strain evidence="3 4">CBS 150709</strain>
    </source>
</reference>
<comment type="caution">
    <text evidence="3">The sequence shown here is derived from an EMBL/GenBank/DDBJ whole genome shotgun (WGS) entry which is preliminary data.</text>
</comment>
<dbReference type="EMBL" id="JAWRVI010000097">
    <property type="protein sequence ID" value="KAK4077580.1"/>
    <property type="molecule type" value="Genomic_DNA"/>
</dbReference>
<evidence type="ECO:0000313" key="4">
    <source>
        <dbReference type="Proteomes" id="UP001287286"/>
    </source>
</evidence>
<sequence>MARYRSATPRRHWVKLPVLAALPAVVAGANLAEVRPSTSEDCNAELNFGVYQSGCDVFSQPVQLHQLKGVTVEPCAIEHRRQMESVSTSPERDSRRQAKPSIHGWMPPWTEAGGWAPPIATAQARSNPPSPADARHGWQQPAVRFRELQWGLSLARSRVPRPALDCAGGLDPAHRISPTWSQTGRPTTGQARIRHLACLIFAPCDRNATKHPPSVHQTPQHERSTSTTRTSRHLPCGVIESIRHVFDQLPRHYCLFRLRWPKPVLEGHAWRTRVATP</sequence>